<evidence type="ECO:0000256" key="2">
    <source>
        <dbReference type="ARBA" id="ARBA00023015"/>
    </source>
</evidence>
<dbReference type="InterPro" id="IPR021858">
    <property type="entry name" value="Fun_TF"/>
</dbReference>
<dbReference type="Pfam" id="PF11951">
    <property type="entry name" value="Fungal_trans_2"/>
    <property type="match status" value="1"/>
</dbReference>
<dbReference type="GO" id="GO:0005634">
    <property type="term" value="C:nucleus"/>
    <property type="evidence" value="ECO:0007669"/>
    <property type="project" value="UniProtKB-SubCell"/>
</dbReference>
<organism evidence="8 9">
    <name type="scientific">Aspergillus sydowii CBS 593.65</name>
    <dbReference type="NCBI Taxonomy" id="1036612"/>
    <lineage>
        <taxon>Eukaryota</taxon>
        <taxon>Fungi</taxon>
        <taxon>Dikarya</taxon>
        <taxon>Ascomycota</taxon>
        <taxon>Pezizomycotina</taxon>
        <taxon>Eurotiomycetes</taxon>
        <taxon>Eurotiomycetidae</taxon>
        <taxon>Eurotiales</taxon>
        <taxon>Aspergillaceae</taxon>
        <taxon>Aspergillus</taxon>
        <taxon>Aspergillus subgen. Nidulantes</taxon>
    </lineage>
</organism>
<evidence type="ECO:0000256" key="4">
    <source>
        <dbReference type="ARBA" id="ARBA00023163"/>
    </source>
</evidence>
<sequence>MPAIPGCWTCRIRHRKCDLGNPSCKECTDRHVHCHGYGRKPAWMDGGSEERKERSRIKAAIKENFRHVKKMQSRNRGVGEESCTMSETPTDETNGAGDEVLVGRSHNSQIITPPHPSHSPSWPHDPAQVTRHRAKDSPSLLQSSPQPSDINGLDVQEACLLMHYLDQVFPWQFPYHDSRSRLGNRGWLFSLLIRRGPFYHATLSLSSLHQSGMRGTEEEFQRKQKELDHHSRALGELCAHMGGKGDKLRDDDAQLSEFLACTFILTSFEVYCGAECDWLMHLDAVTSVINLLSPEAIFNRPSNPYDSDMNSPAYSHYTRGGVNEGLEFLVVTFLWLDLFACLSTGRVPGLPYQRWLQIPGLNTAELMGCHNWVMTVIGDLAHFGAWRQQQENGGLLSIRELASRGQEIEWRLETGIERLDLARDCTEAEALTNSVTRLFALASLVLLHTIVSGPLPALPEIQSAVARSIIALQNRPKAHSLTGSVWALCVIGCMAQPRTRPFFETLMMDLLRRSGRCGNGATILKIMRKCWEMQETTRVDCRIAMSEMGLHAILI</sequence>
<dbReference type="AlphaFoldDB" id="A0A1L9T2X2"/>
<dbReference type="PROSITE" id="PS50048">
    <property type="entry name" value="ZN2_CY6_FUNGAL_2"/>
    <property type="match status" value="1"/>
</dbReference>
<dbReference type="InterPro" id="IPR001138">
    <property type="entry name" value="Zn2Cys6_DnaBD"/>
</dbReference>
<comment type="subcellular location">
    <subcellularLocation>
        <location evidence="1">Nucleus</location>
    </subcellularLocation>
</comment>
<dbReference type="RefSeq" id="XP_040697582.1">
    <property type="nucleotide sequence ID" value="XM_040842992.1"/>
</dbReference>
<dbReference type="SMART" id="SM00066">
    <property type="entry name" value="GAL4"/>
    <property type="match status" value="1"/>
</dbReference>
<evidence type="ECO:0000259" key="7">
    <source>
        <dbReference type="PROSITE" id="PS50048"/>
    </source>
</evidence>
<dbReference type="PANTHER" id="PTHR37534">
    <property type="entry name" value="TRANSCRIPTIONAL ACTIVATOR PROTEIN UGA3"/>
    <property type="match status" value="1"/>
</dbReference>
<dbReference type="VEuPathDB" id="FungiDB:ASPSYDRAFT_161443"/>
<dbReference type="GeneID" id="63759065"/>
<keyword evidence="2" id="KW-0805">Transcription regulation</keyword>
<evidence type="ECO:0000313" key="8">
    <source>
        <dbReference type="EMBL" id="OJJ53776.1"/>
    </source>
</evidence>
<feature type="compositionally biased region" description="Polar residues" evidence="6">
    <location>
        <begin position="83"/>
        <end position="93"/>
    </location>
</feature>
<dbReference type="GO" id="GO:0045944">
    <property type="term" value="P:positive regulation of transcription by RNA polymerase II"/>
    <property type="evidence" value="ECO:0007669"/>
    <property type="project" value="TreeGrafter"/>
</dbReference>
<feature type="region of interest" description="Disordered" evidence="6">
    <location>
        <begin position="71"/>
        <end position="149"/>
    </location>
</feature>
<keyword evidence="9" id="KW-1185">Reference proteome</keyword>
<evidence type="ECO:0000256" key="6">
    <source>
        <dbReference type="SAM" id="MobiDB-lite"/>
    </source>
</evidence>
<dbReference type="EMBL" id="KV878596">
    <property type="protein sequence ID" value="OJJ53776.1"/>
    <property type="molecule type" value="Genomic_DNA"/>
</dbReference>
<name>A0A1L9T2X2_9EURO</name>
<dbReference type="SUPFAM" id="SSF57701">
    <property type="entry name" value="Zn2/Cys6 DNA-binding domain"/>
    <property type="match status" value="1"/>
</dbReference>
<accession>A0A1L9T2X2</accession>
<dbReference type="GO" id="GO:0000976">
    <property type="term" value="F:transcription cis-regulatory region binding"/>
    <property type="evidence" value="ECO:0007669"/>
    <property type="project" value="TreeGrafter"/>
</dbReference>
<evidence type="ECO:0000256" key="3">
    <source>
        <dbReference type="ARBA" id="ARBA00023125"/>
    </source>
</evidence>
<evidence type="ECO:0000313" key="9">
    <source>
        <dbReference type="Proteomes" id="UP000184356"/>
    </source>
</evidence>
<dbReference type="Gene3D" id="4.10.240.10">
    <property type="entry name" value="Zn(2)-C6 fungal-type DNA-binding domain"/>
    <property type="match status" value="1"/>
</dbReference>
<dbReference type="CDD" id="cd00067">
    <property type="entry name" value="GAL4"/>
    <property type="match status" value="1"/>
</dbReference>
<keyword evidence="3" id="KW-0238">DNA-binding</keyword>
<evidence type="ECO:0000256" key="1">
    <source>
        <dbReference type="ARBA" id="ARBA00004123"/>
    </source>
</evidence>
<gene>
    <name evidence="8" type="ORF">ASPSYDRAFT_161443</name>
</gene>
<feature type="domain" description="Zn(2)-C6 fungal-type" evidence="7">
    <location>
        <begin position="6"/>
        <end position="34"/>
    </location>
</feature>
<keyword evidence="5" id="KW-0539">Nucleus</keyword>
<proteinExistence type="predicted"/>
<evidence type="ECO:0000256" key="5">
    <source>
        <dbReference type="ARBA" id="ARBA00023242"/>
    </source>
</evidence>
<feature type="compositionally biased region" description="Low complexity" evidence="6">
    <location>
        <begin position="137"/>
        <end position="148"/>
    </location>
</feature>
<keyword evidence="4" id="KW-0804">Transcription</keyword>
<dbReference type="PROSITE" id="PS00463">
    <property type="entry name" value="ZN2_CY6_FUNGAL_1"/>
    <property type="match status" value="1"/>
</dbReference>
<protein>
    <recommendedName>
        <fullName evidence="7">Zn(2)-C6 fungal-type domain-containing protein</fullName>
    </recommendedName>
</protein>
<dbReference type="STRING" id="1036612.A0A1L9T2X2"/>
<dbReference type="Proteomes" id="UP000184356">
    <property type="component" value="Unassembled WGS sequence"/>
</dbReference>
<reference evidence="9" key="1">
    <citation type="journal article" date="2017" name="Genome Biol.">
        <title>Comparative genomics reveals high biological diversity and specific adaptations in the industrially and medically important fungal genus Aspergillus.</title>
        <authorList>
            <person name="de Vries R.P."/>
            <person name="Riley R."/>
            <person name="Wiebenga A."/>
            <person name="Aguilar-Osorio G."/>
            <person name="Amillis S."/>
            <person name="Uchima C.A."/>
            <person name="Anderluh G."/>
            <person name="Asadollahi M."/>
            <person name="Askin M."/>
            <person name="Barry K."/>
            <person name="Battaglia E."/>
            <person name="Bayram O."/>
            <person name="Benocci T."/>
            <person name="Braus-Stromeyer S.A."/>
            <person name="Caldana C."/>
            <person name="Canovas D."/>
            <person name="Cerqueira G.C."/>
            <person name="Chen F."/>
            <person name="Chen W."/>
            <person name="Choi C."/>
            <person name="Clum A."/>
            <person name="Dos Santos R.A."/>
            <person name="Damasio A.R."/>
            <person name="Diallinas G."/>
            <person name="Emri T."/>
            <person name="Fekete E."/>
            <person name="Flipphi M."/>
            <person name="Freyberg S."/>
            <person name="Gallo A."/>
            <person name="Gournas C."/>
            <person name="Habgood R."/>
            <person name="Hainaut M."/>
            <person name="Harispe M.L."/>
            <person name="Henrissat B."/>
            <person name="Hilden K.S."/>
            <person name="Hope R."/>
            <person name="Hossain A."/>
            <person name="Karabika E."/>
            <person name="Karaffa L."/>
            <person name="Karanyi Z."/>
            <person name="Krasevec N."/>
            <person name="Kuo A."/>
            <person name="Kusch H."/>
            <person name="LaButti K."/>
            <person name="Lagendijk E.L."/>
            <person name="Lapidus A."/>
            <person name="Levasseur A."/>
            <person name="Lindquist E."/>
            <person name="Lipzen A."/>
            <person name="Logrieco A.F."/>
            <person name="MacCabe A."/>
            <person name="Maekelae M.R."/>
            <person name="Malavazi I."/>
            <person name="Melin P."/>
            <person name="Meyer V."/>
            <person name="Mielnichuk N."/>
            <person name="Miskei M."/>
            <person name="Molnar A.P."/>
            <person name="Mule G."/>
            <person name="Ngan C.Y."/>
            <person name="Orejas M."/>
            <person name="Orosz E."/>
            <person name="Ouedraogo J.P."/>
            <person name="Overkamp K.M."/>
            <person name="Park H.-S."/>
            <person name="Perrone G."/>
            <person name="Piumi F."/>
            <person name="Punt P.J."/>
            <person name="Ram A.F."/>
            <person name="Ramon A."/>
            <person name="Rauscher S."/>
            <person name="Record E."/>
            <person name="Riano-Pachon D.M."/>
            <person name="Robert V."/>
            <person name="Roehrig J."/>
            <person name="Ruller R."/>
            <person name="Salamov A."/>
            <person name="Salih N.S."/>
            <person name="Samson R.A."/>
            <person name="Sandor E."/>
            <person name="Sanguinetti M."/>
            <person name="Schuetze T."/>
            <person name="Sepcic K."/>
            <person name="Shelest E."/>
            <person name="Sherlock G."/>
            <person name="Sophianopoulou V."/>
            <person name="Squina F.M."/>
            <person name="Sun H."/>
            <person name="Susca A."/>
            <person name="Todd R.B."/>
            <person name="Tsang A."/>
            <person name="Unkles S.E."/>
            <person name="van de Wiele N."/>
            <person name="van Rossen-Uffink D."/>
            <person name="Oliveira J.V."/>
            <person name="Vesth T.C."/>
            <person name="Visser J."/>
            <person name="Yu J.-H."/>
            <person name="Zhou M."/>
            <person name="Andersen M.R."/>
            <person name="Archer D.B."/>
            <person name="Baker S.E."/>
            <person name="Benoit I."/>
            <person name="Brakhage A.A."/>
            <person name="Braus G.H."/>
            <person name="Fischer R."/>
            <person name="Frisvad J.C."/>
            <person name="Goldman G.H."/>
            <person name="Houbraken J."/>
            <person name="Oakley B."/>
            <person name="Pocsi I."/>
            <person name="Scazzocchio C."/>
            <person name="Seiboth B."/>
            <person name="vanKuyk P.A."/>
            <person name="Wortman J."/>
            <person name="Dyer P.S."/>
            <person name="Grigoriev I.V."/>
        </authorList>
    </citation>
    <scope>NUCLEOTIDE SEQUENCE [LARGE SCALE GENOMIC DNA]</scope>
    <source>
        <strain evidence="9">CBS 593.65</strain>
    </source>
</reference>
<dbReference type="GO" id="GO:0000981">
    <property type="term" value="F:DNA-binding transcription factor activity, RNA polymerase II-specific"/>
    <property type="evidence" value="ECO:0007669"/>
    <property type="project" value="InterPro"/>
</dbReference>
<dbReference type="OrthoDB" id="5213892at2759"/>
<dbReference type="GO" id="GO:0008270">
    <property type="term" value="F:zinc ion binding"/>
    <property type="evidence" value="ECO:0007669"/>
    <property type="project" value="InterPro"/>
</dbReference>
<dbReference type="PANTHER" id="PTHR37534:SF26">
    <property type="entry name" value="TRANSCRIPTION FACTOR, PUTATIVE-RELATED"/>
    <property type="match status" value="1"/>
</dbReference>
<dbReference type="Pfam" id="PF00172">
    <property type="entry name" value="Zn_clus"/>
    <property type="match status" value="1"/>
</dbReference>
<dbReference type="InterPro" id="IPR036864">
    <property type="entry name" value="Zn2-C6_fun-type_DNA-bd_sf"/>
</dbReference>